<evidence type="ECO:0000313" key="2">
    <source>
        <dbReference type="EMBL" id="VDO12791.1"/>
    </source>
</evidence>
<dbReference type="AlphaFoldDB" id="A0A0N4VXP6"/>
<protein>
    <submittedName>
        <fullName evidence="4">Pre-mRNA-splicing factor SYF2</fullName>
    </submittedName>
</protein>
<reference evidence="2 3" key="2">
    <citation type="submission" date="2018-11" db="EMBL/GenBank/DDBJ databases">
        <authorList>
            <consortium name="Pathogen Informatics"/>
        </authorList>
    </citation>
    <scope>NUCLEOTIDE SEQUENCE [LARGE SCALE GENOMIC DNA]</scope>
    <source>
        <strain evidence="2 3">MHpl1</strain>
    </source>
</reference>
<feature type="region of interest" description="Disordered" evidence="1">
    <location>
        <begin position="1"/>
        <end position="26"/>
    </location>
</feature>
<keyword evidence="3" id="KW-1185">Reference proteome</keyword>
<evidence type="ECO:0000313" key="3">
    <source>
        <dbReference type="Proteomes" id="UP000268014"/>
    </source>
</evidence>
<dbReference type="WBParaSite" id="HPLM_0000206601-mRNA-1">
    <property type="protein sequence ID" value="HPLM_0000206601-mRNA-1"/>
    <property type="gene ID" value="HPLM_0000206601"/>
</dbReference>
<evidence type="ECO:0000313" key="4">
    <source>
        <dbReference type="WBParaSite" id="HPLM_0000206601-mRNA-1"/>
    </source>
</evidence>
<name>A0A0N4VXP6_HAEPC</name>
<evidence type="ECO:0000256" key="1">
    <source>
        <dbReference type="SAM" id="MobiDB-lite"/>
    </source>
</evidence>
<organism evidence="4">
    <name type="scientific">Haemonchus placei</name>
    <name type="common">Barber's pole worm</name>
    <dbReference type="NCBI Taxonomy" id="6290"/>
    <lineage>
        <taxon>Eukaryota</taxon>
        <taxon>Metazoa</taxon>
        <taxon>Ecdysozoa</taxon>
        <taxon>Nematoda</taxon>
        <taxon>Chromadorea</taxon>
        <taxon>Rhabditida</taxon>
        <taxon>Rhabditina</taxon>
        <taxon>Rhabditomorpha</taxon>
        <taxon>Strongyloidea</taxon>
        <taxon>Trichostrongylidae</taxon>
        <taxon>Haemonchus</taxon>
    </lineage>
</organism>
<accession>A0A0N4VXP6</accession>
<proteinExistence type="predicted"/>
<reference evidence="4" key="1">
    <citation type="submission" date="2017-02" db="UniProtKB">
        <authorList>
            <consortium name="WormBaseParasite"/>
        </authorList>
    </citation>
    <scope>IDENTIFICATION</scope>
</reference>
<sequence>MDDVKVEQKPEENERKTAKRGTFPKKREYDHSIATLGSSLRDSEIKKIEAVPLDDSRVAKHDTGVSALNPENMRSAFHKEKFAMKKRKLMQRSEKKARAELLNREEVGSYTTKIQITWQITTTTWITFCLM</sequence>
<dbReference type="EMBL" id="UZAF01003575">
    <property type="protein sequence ID" value="VDO12791.1"/>
    <property type="molecule type" value="Genomic_DNA"/>
</dbReference>
<dbReference type="Proteomes" id="UP000268014">
    <property type="component" value="Unassembled WGS sequence"/>
</dbReference>
<gene>
    <name evidence="2" type="ORF">HPLM_LOCUS2064</name>
</gene>
<dbReference type="OrthoDB" id="10251154at2759"/>
<feature type="compositionally biased region" description="Basic and acidic residues" evidence="1">
    <location>
        <begin position="1"/>
        <end position="16"/>
    </location>
</feature>